<accession>A0A0M2Q193</accession>
<dbReference type="PANTHER" id="PTHR10640:SF7">
    <property type="entry name" value="METHYLTHIORIBULOSE-1-PHOSPHATE DEHYDRATASE"/>
    <property type="match status" value="1"/>
</dbReference>
<reference evidence="8" key="1">
    <citation type="submission" date="2012-04" db="EMBL/GenBank/DDBJ databases">
        <authorList>
            <person name="Borisov I.G."/>
            <person name="Ivanikova N.V."/>
            <person name="Pinevich A.V."/>
        </authorList>
    </citation>
    <scope>NUCLEOTIDE SEQUENCE</scope>
    <source>
        <strain evidence="8">CALU 1027</strain>
    </source>
</reference>
<evidence type="ECO:0000256" key="1">
    <source>
        <dbReference type="ARBA" id="ARBA00022605"/>
    </source>
</evidence>
<feature type="binding site" evidence="6">
    <location>
        <position position="108"/>
    </location>
    <ligand>
        <name>Zn(2+)</name>
        <dbReference type="ChEBI" id="CHEBI:29105"/>
    </ligand>
</feature>
<dbReference type="InterPro" id="IPR017714">
    <property type="entry name" value="MethylthioRu-1-P_deHdtase_MtnB"/>
</dbReference>
<dbReference type="Gene3D" id="3.40.225.10">
    <property type="entry name" value="Class II aldolase/adducin N-terminal domain"/>
    <property type="match status" value="1"/>
</dbReference>
<dbReference type="UniPathway" id="UPA00904">
    <property type="reaction ID" value="UER00875"/>
</dbReference>
<dbReference type="AlphaFoldDB" id="A0A0M2Q193"/>
<proteinExistence type="inferred from homology"/>
<dbReference type="OrthoDB" id="9805559at2"/>
<comment type="cofactor">
    <cofactor evidence="6">
        <name>Zn(2+)</name>
        <dbReference type="ChEBI" id="CHEBI:29105"/>
    </cofactor>
    <text evidence="6">Binds 1 zinc ion per subunit.</text>
</comment>
<evidence type="ECO:0000259" key="7">
    <source>
        <dbReference type="SMART" id="SM01007"/>
    </source>
</evidence>
<comment type="function">
    <text evidence="6">Catalyzes the dehydration of methylthioribulose-1-phosphate (MTRu-1-P) into 2,3-diketo-5-methylthiopentyl-1-phosphate (DK-MTP-1-P).</text>
</comment>
<keyword evidence="2 6" id="KW-0479">Metal-binding</keyword>
<name>A0A0M2Q193_PROHO</name>
<evidence type="ECO:0000313" key="8">
    <source>
        <dbReference type="EMBL" id="KKJ00392.1"/>
    </source>
</evidence>
<comment type="similarity">
    <text evidence="6">Belongs to the aldolase class II family. MtnB subfamily.</text>
</comment>
<evidence type="ECO:0000256" key="3">
    <source>
        <dbReference type="ARBA" id="ARBA00022833"/>
    </source>
</evidence>
<comment type="catalytic activity">
    <reaction evidence="6">
        <text>5-(methylsulfanyl)-D-ribulose 1-phosphate = 5-methylsulfanyl-2,3-dioxopentyl phosphate + H2O</text>
        <dbReference type="Rhea" id="RHEA:15549"/>
        <dbReference type="ChEBI" id="CHEBI:15377"/>
        <dbReference type="ChEBI" id="CHEBI:58548"/>
        <dbReference type="ChEBI" id="CHEBI:58828"/>
        <dbReference type="EC" id="4.2.1.109"/>
    </reaction>
</comment>
<dbReference type="EMBL" id="AJTX02000004">
    <property type="protein sequence ID" value="KKJ00392.1"/>
    <property type="molecule type" value="Genomic_DNA"/>
</dbReference>
<feature type="domain" description="Class II aldolase/adducin N-terminal" evidence="7">
    <location>
        <begin position="19"/>
        <end position="209"/>
    </location>
</feature>
<comment type="pathway">
    <text evidence="6">Amino-acid biosynthesis; L-methionine biosynthesis via salvage pathway; L-methionine from S-methyl-5-thio-alpha-D-ribose 1-phosphate: step 2/6.</text>
</comment>
<dbReference type="Pfam" id="PF00596">
    <property type="entry name" value="Aldolase_II"/>
    <property type="match status" value="1"/>
</dbReference>
<feature type="binding site" evidence="6">
    <location>
        <position position="106"/>
    </location>
    <ligand>
        <name>Zn(2+)</name>
        <dbReference type="ChEBI" id="CHEBI:29105"/>
    </ligand>
</feature>
<dbReference type="InterPro" id="IPR036409">
    <property type="entry name" value="Aldolase_II/adducin_N_sf"/>
</dbReference>
<evidence type="ECO:0000256" key="6">
    <source>
        <dbReference type="HAMAP-Rule" id="MF_01677"/>
    </source>
</evidence>
<evidence type="ECO:0000256" key="4">
    <source>
        <dbReference type="ARBA" id="ARBA00023167"/>
    </source>
</evidence>
<keyword evidence="5 6" id="KW-0456">Lyase</keyword>
<keyword evidence="9" id="KW-1185">Reference proteome</keyword>
<dbReference type="SUPFAM" id="SSF53639">
    <property type="entry name" value="AraD/HMP-PK domain-like"/>
    <property type="match status" value="1"/>
</dbReference>
<protein>
    <recommendedName>
        <fullName evidence="6">Methylthioribulose-1-phosphate dehydratase</fullName>
        <shortName evidence="6">MTRu-1-P dehydratase</shortName>
        <ecNumber evidence="6">4.2.1.109</ecNumber>
    </recommendedName>
</protein>
<dbReference type="PANTHER" id="PTHR10640">
    <property type="entry name" value="METHYLTHIORIBULOSE-1-PHOSPHATE DEHYDRATASE"/>
    <property type="match status" value="1"/>
</dbReference>
<dbReference type="GO" id="GO:0008270">
    <property type="term" value="F:zinc ion binding"/>
    <property type="evidence" value="ECO:0007669"/>
    <property type="project" value="UniProtKB-UniRule"/>
</dbReference>
<evidence type="ECO:0000256" key="5">
    <source>
        <dbReference type="ARBA" id="ARBA00023239"/>
    </source>
</evidence>
<sequence>MIDPQCPPPHPLHSPDRREALAWVIRDIHQKGWATGTGGNFSAVLQPDPLSLLMAPSGVDKGLVQAADLITVDDQGHVTAGSGKASAETLLHLAIVRATGAGAVLHTHSVWNTVLSQWAARDGQVVLTGYEMLKGLDGITSHTATVTIPLWPNSQDMAAVSAEIPALLTLDPAPYGLLLAGHGLYTWGATLFQARRHLEILEFLLEVQYRMLCLP</sequence>
<evidence type="ECO:0000313" key="9">
    <source>
        <dbReference type="Proteomes" id="UP000034681"/>
    </source>
</evidence>
<gene>
    <name evidence="6" type="primary">mtnB</name>
    <name evidence="8" type="ORF">PROH_12160</name>
</gene>
<dbReference type="GO" id="GO:0019509">
    <property type="term" value="P:L-methionine salvage from methylthioadenosine"/>
    <property type="evidence" value="ECO:0007669"/>
    <property type="project" value="UniProtKB-UniRule"/>
</dbReference>
<dbReference type="eggNOG" id="COG0235">
    <property type="taxonomic scope" value="Bacteria"/>
</dbReference>
<keyword evidence="4 6" id="KW-0486">Methionine biosynthesis</keyword>
<dbReference type="InterPro" id="IPR001303">
    <property type="entry name" value="Aldolase_II/adducin_N"/>
</dbReference>
<dbReference type="NCBIfam" id="TIGR03328">
    <property type="entry name" value="salvage_mtnB"/>
    <property type="match status" value="1"/>
</dbReference>
<keyword evidence="1 6" id="KW-0028">Amino-acid biosynthesis</keyword>
<organism evidence="8 9">
    <name type="scientific">Prochlorothrix hollandica PCC 9006 = CALU 1027</name>
    <dbReference type="NCBI Taxonomy" id="317619"/>
    <lineage>
        <taxon>Bacteria</taxon>
        <taxon>Bacillati</taxon>
        <taxon>Cyanobacteriota</taxon>
        <taxon>Cyanophyceae</taxon>
        <taxon>Prochlorotrichales</taxon>
        <taxon>Prochlorotrichaceae</taxon>
        <taxon>Prochlorothrix</taxon>
    </lineage>
</organism>
<dbReference type="EC" id="4.2.1.109" evidence="6"/>
<dbReference type="Proteomes" id="UP000034681">
    <property type="component" value="Unassembled WGS sequence"/>
</dbReference>
<dbReference type="RefSeq" id="WP_017711805.1">
    <property type="nucleotide sequence ID" value="NZ_KB235933.1"/>
</dbReference>
<comment type="caution">
    <text evidence="8">The sequence shown here is derived from an EMBL/GenBank/DDBJ whole genome shotgun (WGS) entry which is preliminary data.</text>
</comment>
<dbReference type="SMART" id="SM01007">
    <property type="entry name" value="Aldolase_II"/>
    <property type="match status" value="1"/>
</dbReference>
<dbReference type="STRING" id="317619.GCA_000332315_01221"/>
<evidence type="ECO:0000256" key="2">
    <source>
        <dbReference type="ARBA" id="ARBA00022723"/>
    </source>
</evidence>
<dbReference type="GO" id="GO:0046570">
    <property type="term" value="F:methylthioribulose 1-phosphate dehydratase activity"/>
    <property type="evidence" value="ECO:0007669"/>
    <property type="project" value="UniProtKB-UniRule"/>
</dbReference>
<dbReference type="HAMAP" id="MF_01677">
    <property type="entry name" value="Salvage_MtnB"/>
    <property type="match status" value="1"/>
</dbReference>
<dbReference type="GO" id="GO:0005737">
    <property type="term" value="C:cytoplasm"/>
    <property type="evidence" value="ECO:0007669"/>
    <property type="project" value="UniProtKB-UniRule"/>
</dbReference>
<keyword evidence="3 6" id="KW-0862">Zinc</keyword>